<gene>
    <name evidence="1" type="ORF">VP02_17240</name>
</gene>
<name>A0A0F4XLI8_9PSED</name>
<comment type="caution">
    <text evidence="1">The sequence shown here is derived from an EMBL/GenBank/DDBJ whole genome shotgun (WGS) entry which is preliminary data.</text>
</comment>
<dbReference type="Proteomes" id="UP000033662">
    <property type="component" value="Unassembled WGS sequence"/>
</dbReference>
<sequence>MFNSVIVSEIPFYTSVQDARKANSVNLNHLKESLACGLGFKTLAAHAAHFDELSKGEHGIAKVALFSKSRTMSRLMELGYTQDKCEMMAEVVESSYQEALSEQFFFVPFKPDNGPYDPFRADAFDRTRVWLHGGSRDDICNKDYLEALSDESMSNAAIEWLHSKISSFAFPAILDRRNYQGGIIVRLRDLNIESYPLAGWSKLSRADILEYGSSADTFLCAPMK</sequence>
<dbReference type="OrthoDB" id="9867480at2"/>
<accession>A0A0F4XLI8</accession>
<proteinExistence type="predicted"/>
<dbReference type="AlphaFoldDB" id="A0A0F4XLI8"/>
<evidence type="ECO:0000313" key="1">
    <source>
        <dbReference type="EMBL" id="KKA06640.1"/>
    </source>
</evidence>
<protein>
    <submittedName>
        <fullName evidence="1">Uncharacterized protein</fullName>
    </submittedName>
</protein>
<dbReference type="EMBL" id="JZXC01000016">
    <property type="protein sequence ID" value="KKA06640.1"/>
    <property type="molecule type" value="Genomic_DNA"/>
</dbReference>
<organism evidence="1 2">
    <name type="scientific">Pseudomonas kilonensis</name>
    <dbReference type="NCBI Taxonomy" id="132476"/>
    <lineage>
        <taxon>Bacteria</taxon>
        <taxon>Pseudomonadati</taxon>
        <taxon>Pseudomonadota</taxon>
        <taxon>Gammaproteobacteria</taxon>
        <taxon>Pseudomonadales</taxon>
        <taxon>Pseudomonadaceae</taxon>
        <taxon>Pseudomonas</taxon>
    </lineage>
</organism>
<evidence type="ECO:0000313" key="2">
    <source>
        <dbReference type="Proteomes" id="UP000033662"/>
    </source>
</evidence>
<reference evidence="1 2" key="1">
    <citation type="submission" date="2015-03" db="EMBL/GenBank/DDBJ databases">
        <title>Pseudomonas fluorescens 1855-344 Genome sequencing and assembly.</title>
        <authorList>
            <person name="Eng W.W.H."/>
            <person name="Gan H.M."/>
            <person name="Savka M.A."/>
        </authorList>
    </citation>
    <scope>NUCLEOTIDE SEQUENCE [LARGE SCALE GENOMIC DNA]</scope>
    <source>
        <strain evidence="1 2">1855-344</strain>
    </source>
</reference>
<dbReference type="PATRIC" id="fig|132476.4.peg.1594"/>